<dbReference type="EMBL" id="JABCJE010000010">
    <property type="protein sequence ID" value="NVO24919.1"/>
    <property type="molecule type" value="Genomic_DNA"/>
</dbReference>
<dbReference type="Gene3D" id="2.40.160.20">
    <property type="match status" value="1"/>
</dbReference>
<gene>
    <name evidence="1" type="ORF">HJ536_16305</name>
</gene>
<dbReference type="AlphaFoldDB" id="A0A850QFP5"/>
<name>A0A850QFP5_9RHOB</name>
<evidence type="ECO:0000313" key="2">
    <source>
        <dbReference type="Proteomes" id="UP000592216"/>
    </source>
</evidence>
<protein>
    <submittedName>
        <fullName evidence="1">DUF3237 domain-containing protein</fullName>
    </submittedName>
</protein>
<evidence type="ECO:0000313" key="1">
    <source>
        <dbReference type="EMBL" id="NVO24919.1"/>
    </source>
</evidence>
<dbReference type="Proteomes" id="UP000592216">
    <property type="component" value="Unassembled WGS sequence"/>
</dbReference>
<proteinExistence type="predicted"/>
<dbReference type="Pfam" id="PF11578">
    <property type="entry name" value="DUF3237"/>
    <property type="match status" value="1"/>
</dbReference>
<accession>A0A850QFP5</accession>
<dbReference type="RefSeq" id="WP_177158531.1">
    <property type="nucleotide sequence ID" value="NZ_JABCJE010000010.1"/>
</dbReference>
<sequence>MTPEEIVARHPPAAPGLALIWTALVDIAPREDWGASPRGHRYVVPITGGHVIGGPGFESLTGRVLPGGADRQLVSPGGIKSLYALYEMQTEDGAVLTIENRVKIDETVGPDPYRRSVIEVTAPDGPHAWMNQRIFVGTLEPVMPIRDAVIIRGWG</sequence>
<dbReference type="InterPro" id="IPR020915">
    <property type="entry name" value="UPF0311"/>
</dbReference>
<dbReference type="PANTHER" id="PTHR37315">
    <property type="entry name" value="UPF0311 PROTEIN BLR7842"/>
    <property type="match status" value="1"/>
</dbReference>
<reference evidence="1 2" key="1">
    <citation type="submission" date="2020-04" db="EMBL/GenBank/DDBJ databases">
        <title>Donghicola sp., a member of the Rhodobacteraceae family isolated from mangrove forest in Thailand.</title>
        <authorList>
            <person name="Charoenyingcharoen P."/>
            <person name="Yukphan P."/>
        </authorList>
    </citation>
    <scope>NUCLEOTIDE SEQUENCE [LARGE SCALE GENOMIC DNA]</scope>
    <source>
        <strain evidence="1 2">B5-SW-15</strain>
    </source>
</reference>
<comment type="caution">
    <text evidence="1">The sequence shown here is derived from an EMBL/GenBank/DDBJ whole genome shotgun (WGS) entry which is preliminary data.</text>
</comment>
<organism evidence="1 2">
    <name type="scientific">Donghicola mangrovi</name>
    <dbReference type="NCBI Taxonomy" id="2729614"/>
    <lineage>
        <taxon>Bacteria</taxon>
        <taxon>Pseudomonadati</taxon>
        <taxon>Pseudomonadota</taxon>
        <taxon>Alphaproteobacteria</taxon>
        <taxon>Rhodobacterales</taxon>
        <taxon>Roseobacteraceae</taxon>
        <taxon>Donghicola</taxon>
    </lineage>
</organism>
<dbReference type="PANTHER" id="PTHR37315:SF1">
    <property type="entry name" value="UPF0311 PROTEIN BLR7842"/>
    <property type="match status" value="1"/>
</dbReference>